<evidence type="ECO:0000256" key="5">
    <source>
        <dbReference type="PIRSR" id="PIRSR604294-1"/>
    </source>
</evidence>
<evidence type="ECO:0000256" key="2">
    <source>
        <dbReference type="ARBA" id="ARBA00022723"/>
    </source>
</evidence>
<keyword evidence="7" id="KW-1185">Reference proteome</keyword>
<sequence>MRIRNGPAQFEVGNRSFTHMFDGFGKLYSWRFQGNGSVYFSTKFIKSEFYKKSISLSDISPYVMFGSTQPRFNPVQTLLALWRNMDNMNVNIYRFPSEKSHRGDFVSLTDVWDNYEIDPSSLGTIGYQHPTVPSTGGINSFIFRNIMSTPHPLPEYGTSNHFTFLLSLAVVPGFNHRISLIRIKSMMDREVVTQWTVNQHEAPYMHSFSVTPNYVILFSAPLFFNFHAFLVSGSVLKGLQWHGSEENMTIHVIDIKSGIIRTFTAPPVFYMHHINAFETWTNEIIIDLPTYRDASVILNLKTETLLNRRKRNKLNPHSVLTRYGINLNKTQVSVKPFPESVKYPCVTKFDMPIINENYRSRNYCYVYGFVPKWDDKQYSQFALVKKDLCGNGKDRMWFYPNHYPAEMWFIPFPAVNSTNLDEDAGYLLVPVLDGQKNVSYLAIIDAVSMKTSFTAYLPTRVPETFHGRFFPGIE</sequence>
<evidence type="ECO:0000256" key="3">
    <source>
        <dbReference type="ARBA" id="ARBA00023002"/>
    </source>
</evidence>
<dbReference type="GO" id="GO:0003834">
    <property type="term" value="F:beta-carotene 15,15'-dioxygenase activity"/>
    <property type="evidence" value="ECO:0007669"/>
    <property type="project" value="TreeGrafter"/>
</dbReference>
<feature type="binding site" evidence="5">
    <location>
        <position position="466"/>
    </location>
    <ligand>
        <name>Fe cation</name>
        <dbReference type="ChEBI" id="CHEBI:24875"/>
        <note>catalytic</note>
    </ligand>
</feature>
<reference evidence="6 7" key="1">
    <citation type="journal article" date="2017" name="Nat. Ecol. Evol.">
        <title>Scallop genome provides insights into evolution of bilaterian karyotype and development.</title>
        <authorList>
            <person name="Wang S."/>
            <person name="Zhang J."/>
            <person name="Jiao W."/>
            <person name="Li J."/>
            <person name="Xun X."/>
            <person name="Sun Y."/>
            <person name="Guo X."/>
            <person name="Huan P."/>
            <person name="Dong B."/>
            <person name="Zhang L."/>
            <person name="Hu X."/>
            <person name="Sun X."/>
            <person name="Wang J."/>
            <person name="Zhao C."/>
            <person name="Wang Y."/>
            <person name="Wang D."/>
            <person name="Huang X."/>
            <person name="Wang R."/>
            <person name="Lv J."/>
            <person name="Li Y."/>
            <person name="Zhang Z."/>
            <person name="Liu B."/>
            <person name="Lu W."/>
            <person name="Hui Y."/>
            <person name="Liang J."/>
            <person name="Zhou Z."/>
            <person name="Hou R."/>
            <person name="Li X."/>
            <person name="Liu Y."/>
            <person name="Li H."/>
            <person name="Ning X."/>
            <person name="Lin Y."/>
            <person name="Zhao L."/>
            <person name="Xing Q."/>
            <person name="Dou J."/>
            <person name="Li Y."/>
            <person name="Mao J."/>
            <person name="Guo H."/>
            <person name="Dou H."/>
            <person name="Li T."/>
            <person name="Mu C."/>
            <person name="Jiang W."/>
            <person name="Fu Q."/>
            <person name="Fu X."/>
            <person name="Miao Y."/>
            <person name="Liu J."/>
            <person name="Yu Q."/>
            <person name="Li R."/>
            <person name="Liao H."/>
            <person name="Li X."/>
            <person name="Kong Y."/>
            <person name="Jiang Z."/>
            <person name="Chourrout D."/>
            <person name="Li R."/>
            <person name="Bao Z."/>
        </authorList>
    </citation>
    <scope>NUCLEOTIDE SEQUENCE [LARGE SCALE GENOMIC DNA]</scope>
    <source>
        <strain evidence="6 7">PY_sf001</strain>
    </source>
</reference>
<dbReference type="EMBL" id="NEDP02076588">
    <property type="protein sequence ID" value="OWF36515.1"/>
    <property type="molecule type" value="Genomic_DNA"/>
</dbReference>
<dbReference type="Pfam" id="PF03055">
    <property type="entry name" value="RPE65"/>
    <property type="match status" value="1"/>
</dbReference>
<dbReference type="GO" id="GO:0016121">
    <property type="term" value="P:carotene catabolic process"/>
    <property type="evidence" value="ECO:0007669"/>
    <property type="project" value="TreeGrafter"/>
</dbReference>
<evidence type="ECO:0000256" key="4">
    <source>
        <dbReference type="ARBA" id="ARBA00023004"/>
    </source>
</evidence>
<dbReference type="GO" id="GO:0010436">
    <property type="term" value="F:carotenoid dioxygenase activity"/>
    <property type="evidence" value="ECO:0007669"/>
    <property type="project" value="TreeGrafter"/>
</dbReference>
<feature type="binding site" evidence="5">
    <location>
        <position position="272"/>
    </location>
    <ligand>
        <name>Fe cation</name>
        <dbReference type="ChEBI" id="CHEBI:24875"/>
        <note>catalytic</note>
    </ligand>
</feature>
<dbReference type="PANTHER" id="PTHR10543">
    <property type="entry name" value="BETA-CAROTENE DIOXYGENASE"/>
    <property type="match status" value="1"/>
</dbReference>
<comment type="similarity">
    <text evidence="1">Belongs to the carotenoid oxygenase family.</text>
</comment>
<dbReference type="AlphaFoldDB" id="A0A210PJ52"/>
<dbReference type="OrthoDB" id="1069523at2759"/>
<evidence type="ECO:0000313" key="6">
    <source>
        <dbReference type="EMBL" id="OWF36515.1"/>
    </source>
</evidence>
<keyword evidence="4 5" id="KW-0408">Iron</keyword>
<keyword evidence="2 5" id="KW-0479">Metal-binding</keyword>
<feature type="binding site" evidence="5">
    <location>
        <position position="206"/>
    </location>
    <ligand>
        <name>Fe cation</name>
        <dbReference type="ChEBI" id="CHEBI:24875"/>
        <note>catalytic</note>
    </ligand>
</feature>
<dbReference type="GO" id="GO:0042574">
    <property type="term" value="P:retinal metabolic process"/>
    <property type="evidence" value="ECO:0007669"/>
    <property type="project" value="TreeGrafter"/>
</dbReference>
<dbReference type="GO" id="GO:0046872">
    <property type="term" value="F:metal ion binding"/>
    <property type="evidence" value="ECO:0007669"/>
    <property type="project" value="UniProtKB-KW"/>
</dbReference>
<organism evidence="6 7">
    <name type="scientific">Mizuhopecten yessoensis</name>
    <name type="common">Japanese scallop</name>
    <name type="synonym">Patinopecten yessoensis</name>
    <dbReference type="NCBI Taxonomy" id="6573"/>
    <lineage>
        <taxon>Eukaryota</taxon>
        <taxon>Metazoa</taxon>
        <taxon>Spiralia</taxon>
        <taxon>Lophotrochozoa</taxon>
        <taxon>Mollusca</taxon>
        <taxon>Bivalvia</taxon>
        <taxon>Autobranchia</taxon>
        <taxon>Pteriomorphia</taxon>
        <taxon>Pectinida</taxon>
        <taxon>Pectinoidea</taxon>
        <taxon>Pectinidae</taxon>
        <taxon>Mizuhopecten</taxon>
    </lineage>
</organism>
<accession>A0A210PJ52</accession>
<evidence type="ECO:0000313" key="7">
    <source>
        <dbReference type="Proteomes" id="UP000242188"/>
    </source>
</evidence>
<comment type="cofactor">
    <cofactor evidence="5">
        <name>Fe(2+)</name>
        <dbReference type="ChEBI" id="CHEBI:29033"/>
    </cofactor>
    <text evidence="5">Binds 1 Fe(2+) ion per subunit.</text>
</comment>
<keyword evidence="3" id="KW-0560">Oxidoreductase</keyword>
<proteinExistence type="inferred from homology"/>
<name>A0A210PJ52_MIZYE</name>
<comment type="caution">
    <text evidence="6">The sequence shown here is derived from an EMBL/GenBank/DDBJ whole genome shotgun (WGS) entry which is preliminary data.</text>
</comment>
<protein>
    <submittedName>
        <fullName evidence="6">Retinoid isomerohydrolase</fullName>
    </submittedName>
</protein>
<gene>
    <name evidence="6" type="ORF">KP79_PYT26026</name>
</gene>
<dbReference type="GO" id="GO:0016787">
    <property type="term" value="F:hydrolase activity"/>
    <property type="evidence" value="ECO:0007669"/>
    <property type="project" value="UniProtKB-KW"/>
</dbReference>
<dbReference type="PANTHER" id="PTHR10543:SF24">
    <property type="entry name" value="CAROTENOID ISOMEROOXYGENASE"/>
    <property type="match status" value="1"/>
</dbReference>
<keyword evidence="6" id="KW-0378">Hydrolase</keyword>
<dbReference type="Proteomes" id="UP000242188">
    <property type="component" value="Unassembled WGS sequence"/>
</dbReference>
<evidence type="ECO:0000256" key="1">
    <source>
        <dbReference type="ARBA" id="ARBA00006787"/>
    </source>
</evidence>
<dbReference type="InterPro" id="IPR004294">
    <property type="entry name" value="Carotenoid_Oase"/>
</dbReference>
<feature type="binding site" evidence="5">
    <location>
        <position position="151"/>
    </location>
    <ligand>
        <name>Fe cation</name>
        <dbReference type="ChEBI" id="CHEBI:24875"/>
        <note>catalytic</note>
    </ligand>
</feature>